<accession>A0A3B0ZHW5</accession>
<name>A0A3B0ZHW5_9ZZZZ</name>
<dbReference type="NCBIfam" id="NF001246">
    <property type="entry name" value="PRK00218.1-2"/>
    <property type="match status" value="1"/>
</dbReference>
<keyword evidence="2" id="KW-1003">Cell membrane</keyword>
<evidence type="ECO:0000256" key="3">
    <source>
        <dbReference type="ARBA" id="ARBA00022490"/>
    </source>
</evidence>
<evidence type="ECO:0000256" key="4">
    <source>
        <dbReference type="ARBA" id="ARBA00023136"/>
    </source>
</evidence>
<protein>
    <recommendedName>
        <fullName evidence="6">High frequency lysogenization protein HflD</fullName>
    </recommendedName>
</protein>
<organism evidence="5">
    <name type="scientific">hydrothermal vent metagenome</name>
    <dbReference type="NCBI Taxonomy" id="652676"/>
    <lineage>
        <taxon>unclassified sequences</taxon>
        <taxon>metagenomes</taxon>
        <taxon>ecological metagenomes</taxon>
    </lineage>
</organism>
<keyword evidence="3" id="KW-0963">Cytoplasm</keyword>
<dbReference type="EMBL" id="UOFN01000132">
    <property type="protein sequence ID" value="VAW80864.1"/>
    <property type="molecule type" value="Genomic_DNA"/>
</dbReference>
<reference evidence="5" key="1">
    <citation type="submission" date="2018-06" db="EMBL/GenBank/DDBJ databases">
        <authorList>
            <person name="Zhirakovskaya E."/>
        </authorList>
    </citation>
    <scope>NUCLEOTIDE SEQUENCE</scope>
</reference>
<evidence type="ECO:0008006" key="6">
    <source>
        <dbReference type="Google" id="ProtNLM"/>
    </source>
</evidence>
<dbReference type="Gene3D" id="1.10.3890.10">
    <property type="entry name" value="HflD-like"/>
    <property type="match status" value="1"/>
</dbReference>
<dbReference type="InterPro" id="IPR035932">
    <property type="entry name" value="HflD-like_sf"/>
</dbReference>
<comment type="subcellular location">
    <subcellularLocation>
        <location evidence="1">Cytoplasm</location>
    </subcellularLocation>
</comment>
<evidence type="ECO:0000256" key="1">
    <source>
        <dbReference type="ARBA" id="ARBA00004496"/>
    </source>
</evidence>
<dbReference type="GO" id="GO:0005737">
    <property type="term" value="C:cytoplasm"/>
    <property type="evidence" value="ECO:0007669"/>
    <property type="project" value="UniProtKB-SubCell"/>
</dbReference>
<gene>
    <name evidence="5" type="ORF">MNBD_GAMMA15-1767</name>
</gene>
<evidence type="ECO:0000256" key="2">
    <source>
        <dbReference type="ARBA" id="ARBA00022475"/>
    </source>
</evidence>
<dbReference type="Pfam" id="PF04356">
    <property type="entry name" value="DUF489"/>
    <property type="match status" value="1"/>
</dbReference>
<dbReference type="HAMAP" id="MF_00695">
    <property type="entry name" value="HflD_protein"/>
    <property type="match status" value="1"/>
</dbReference>
<dbReference type="AlphaFoldDB" id="A0A3B0ZHW5"/>
<sequence>MSEHDIADRTTAFAGILQALKLVQDSAHGRPCDLTTMQASLGSILIIDTDSVADVFGGIENLRPGLQLLKMQLISGQQKPDNELARYLVTLLHLERKLSKRSDLLDRLLTGIERAQTQAEHFDVVHSNLLASFADLYANTVSTLSPRIMVGGQPERLTDPTVANRVRALLLAAMRAAVLWRQCGGTRTGLIFSRKRMVETASRLL</sequence>
<dbReference type="InterPro" id="IPR007451">
    <property type="entry name" value="HflD"/>
</dbReference>
<dbReference type="SUPFAM" id="SSF101322">
    <property type="entry name" value="YcfC-like"/>
    <property type="match status" value="1"/>
</dbReference>
<keyword evidence="4" id="KW-0472">Membrane</keyword>
<evidence type="ECO:0000313" key="5">
    <source>
        <dbReference type="EMBL" id="VAW80864.1"/>
    </source>
</evidence>
<proteinExistence type="inferred from homology"/>
<dbReference type="PANTHER" id="PTHR38100">
    <property type="entry name" value="HIGH FREQUENCY LYSOGENIZATION PROTEIN HFLD"/>
    <property type="match status" value="1"/>
</dbReference>
<dbReference type="PANTHER" id="PTHR38100:SF1">
    <property type="entry name" value="HIGH FREQUENCY LYSOGENIZATION PROTEIN HFLD"/>
    <property type="match status" value="1"/>
</dbReference>